<dbReference type="FunFam" id="1.10.600.10:FF:000007">
    <property type="entry name" value="Isoprene synthase, chloroplastic"/>
    <property type="match status" value="1"/>
</dbReference>
<dbReference type="EMBL" id="KZ451955">
    <property type="protein sequence ID" value="PKA58286.1"/>
    <property type="molecule type" value="Genomic_DNA"/>
</dbReference>
<dbReference type="CDD" id="cd00684">
    <property type="entry name" value="Terpene_cyclase_plant_C1"/>
    <property type="match status" value="1"/>
</dbReference>
<dbReference type="InterPro" id="IPR050148">
    <property type="entry name" value="Terpene_synthase-like"/>
</dbReference>
<protein>
    <submittedName>
        <fullName evidence="4">Alpha-terpineol synthase, chloroplastic</fullName>
        <ecNumber evidence="4">4.2.3.27</ecNumber>
    </submittedName>
</protein>
<dbReference type="PANTHER" id="PTHR31225">
    <property type="entry name" value="OS04G0344100 PROTEIN-RELATED"/>
    <property type="match status" value="1"/>
</dbReference>
<dbReference type="Pfam" id="PF01397">
    <property type="entry name" value="Terpene_synth"/>
    <property type="match status" value="1"/>
</dbReference>
<dbReference type="STRING" id="1088818.A0A2I0AS40"/>
<organism evidence="4 5">
    <name type="scientific">Apostasia shenzhenica</name>
    <dbReference type="NCBI Taxonomy" id="1088818"/>
    <lineage>
        <taxon>Eukaryota</taxon>
        <taxon>Viridiplantae</taxon>
        <taxon>Streptophyta</taxon>
        <taxon>Embryophyta</taxon>
        <taxon>Tracheophyta</taxon>
        <taxon>Spermatophyta</taxon>
        <taxon>Magnoliopsida</taxon>
        <taxon>Liliopsida</taxon>
        <taxon>Asparagales</taxon>
        <taxon>Orchidaceae</taxon>
        <taxon>Apostasioideae</taxon>
        <taxon>Apostasia</taxon>
    </lineage>
</organism>
<dbReference type="Pfam" id="PF03936">
    <property type="entry name" value="Terpene_synth_C"/>
    <property type="match status" value="1"/>
</dbReference>
<feature type="domain" description="Terpene synthase N-terminal" evidence="2">
    <location>
        <begin position="3"/>
        <end position="175"/>
    </location>
</feature>
<evidence type="ECO:0000313" key="4">
    <source>
        <dbReference type="EMBL" id="PKA58286.1"/>
    </source>
</evidence>
<evidence type="ECO:0000259" key="3">
    <source>
        <dbReference type="Pfam" id="PF03936"/>
    </source>
</evidence>
<dbReference type="InterPro" id="IPR001906">
    <property type="entry name" value="Terpene_synth_N"/>
</dbReference>
<dbReference type="SFLD" id="SFLDS00005">
    <property type="entry name" value="Isoprenoid_Synthase_Type_I"/>
    <property type="match status" value="1"/>
</dbReference>
<dbReference type="InterPro" id="IPR008930">
    <property type="entry name" value="Terpenoid_cyclase/PrenylTrfase"/>
</dbReference>
<dbReference type="Proteomes" id="UP000236161">
    <property type="component" value="Unassembled WGS sequence"/>
</dbReference>
<dbReference type="Gene3D" id="1.50.10.130">
    <property type="entry name" value="Terpene synthase, N-terminal domain"/>
    <property type="match status" value="1"/>
</dbReference>
<gene>
    <name evidence="4" type="ORF">AXF42_Ash013010</name>
</gene>
<keyword evidence="1" id="KW-0479">Metal-binding</keyword>
<dbReference type="GO" id="GO:0000287">
    <property type="term" value="F:magnesium ion binding"/>
    <property type="evidence" value="ECO:0007669"/>
    <property type="project" value="InterPro"/>
</dbReference>
<evidence type="ECO:0000259" key="2">
    <source>
        <dbReference type="Pfam" id="PF01397"/>
    </source>
</evidence>
<dbReference type="InterPro" id="IPR034741">
    <property type="entry name" value="Terpene_cyclase-like_1_C"/>
</dbReference>
<keyword evidence="5" id="KW-1185">Reference proteome</keyword>
<reference evidence="4 5" key="1">
    <citation type="journal article" date="2017" name="Nature">
        <title>The Apostasia genome and the evolution of orchids.</title>
        <authorList>
            <person name="Zhang G.Q."/>
            <person name="Liu K.W."/>
            <person name="Li Z."/>
            <person name="Lohaus R."/>
            <person name="Hsiao Y.Y."/>
            <person name="Niu S.C."/>
            <person name="Wang J.Y."/>
            <person name="Lin Y.C."/>
            <person name="Xu Q."/>
            <person name="Chen L.J."/>
            <person name="Yoshida K."/>
            <person name="Fujiwara S."/>
            <person name="Wang Z.W."/>
            <person name="Zhang Y.Q."/>
            <person name="Mitsuda N."/>
            <person name="Wang M."/>
            <person name="Liu G.H."/>
            <person name="Pecoraro L."/>
            <person name="Huang H.X."/>
            <person name="Xiao X.J."/>
            <person name="Lin M."/>
            <person name="Wu X.Y."/>
            <person name="Wu W.L."/>
            <person name="Chen Y.Y."/>
            <person name="Chang S.B."/>
            <person name="Sakamoto S."/>
            <person name="Ohme-Takagi M."/>
            <person name="Yagi M."/>
            <person name="Zeng S.J."/>
            <person name="Shen C.Y."/>
            <person name="Yeh C.M."/>
            <person name="Luo Y.B."/>
            <person name="Tsai W.C."/>
            <person name="Van de Peer Y."/>
            <person name="Liu Z.J."/>
        </authorList>
    </citation>
    <scope>NUCLEOTIDE SEQUENCE [LARGE SCALE GENOMIC DNA]</scope>
    <source>
        <strain evidence="5">cv. Shenzhen</strain>
        <tissue evidence="4">Stem</tissue>
    </source>
</reference>
<evidence type="ECO:0000256" key="1">
    <source>
        <dbReference type="ARBA" id="ARBA00022723"/>
    </source>
</evidence>
<evidence type="ECO:0000313" key="5">
    <source>
        <dbReference type="Proteomes" id="UP000236161"/>
    </source>
</evidence>
<accession>A0A2I0AS40</accession>
<keyword evidence="4" id="KW-0456">Lyase</keyword>
<dbReference type="OrthoDB" id="746449at2759"/>
<name>A0A2I0AS40_9ASPA</name>
<dbReference type="AlphaFoldDB" id="A0A2I0AS40"/>
<dbReference type="Gene3D" id="1.10.600.10">
    <property type="entry name" value="Farnesyl Diphosphate Synthase"/>
    <property type="match status" value="1"/>
</dbReference>
<feature type="domain" description="Terpene synthase metal-binding" evidence="3">
    <location>
        <begin position="240"/>
        <end position="472"/>
    </location>
</feature>
<sequence>MLNDHLIQSLTIGFTDEEHARRRLELKESVSRLICKKKNLVDQLELIDSMQQLGIAYHFEKEVNGFLSFINSTIDAVSDEVNGDVKSSALLFRLLRQQGFFVSQDMLVNSFKDEEGRYKAELSHDMKGLLSLYEASFLAWEEEEELEKAKIFAAEHLIRALGHGESELTEEIEYSMELPLHWRAPRLHALRFIHTCEKRGGIDPSLLELAKLDFNMVQSIYKDEVKDVSRWWRNLGLSGGKLGFARDWPVESYIWTVGLVYEPQFSRCRRELAKMVCFLHLVDDIYDVYGSPHELELFTTAVERWEVGALDELPEYMKICYLALFNTTNDIAYSILKDKGVDTLPYLKKAWRDICNAFLAEARWYNSGYIPKFNEYMDNAWISGAAPLSLIFAQCLSQDLTHKSLQHLQPFYPSATRYSSTIFRLYDDIGTSKVEIERGDVAKSIQCYVNEKNVVEERAREKIKDEIHKYWKLLNQERANFSEFEETFKRAVMNLPRMAHFMYYNRDGNGKPNHMMKNIISSLLIDHIPA</sequence>
<dbReference type="SFLD" id="SFLDG01019">
    <property type="entry name" value="Terpene_Cyclase_Like_1_C_Termi"/>
    <property type="match status" value="1"/>
</dbReference>
<dbReference type="GO" id="GO:0016102">
    <property type="term" value="P:diterpenoid biosynthetic process"/>
    <property type="evidence" value="ECO:0007669"/>
    <property type="project" value="InterPro"/>
</dbReference>
<dbReference type="SUPFAM" id="SSF48576">
    <property type="entry name" value="Terpenoid synthases"/>
    <property type="match status" value="1"/>
</dbReference>
<dbReference type="SUPFAM" id="SSF48239">
    <property type="entry name" value="Terpenoid cyclases/Protein prenyltransferases"/>
    <property type="match status" value="1"/>
</dbReference>
<proteinExistence type="predicted"/>
<dbReference type="InterPro" id="IPR044814">
    <property type="entry name" value="Terpene_cyclase_plant_C1"/>
</dbReference>
<dbReference type="InterPro" id="IPR005630">
    <property type="entry name" value="Terpene_synthase_metal-bd"/>
</dbReference>
<dbReference type="InterPro" id="IPR036965">
    <property type="entry name" value="Terpene_synth_N_sf"/>
</dbReference>
<dbReference type="InterPro" id="IPR008949">
    <property type="entry name" value="Isoprenoid_synthase_dom_sf"/>
</dbReference>
<dbReference type="GO" id="GO:0034009">
    <property type="term" value="F:isoprene synthase activity"/>
    <property type="evidence" value="ECO:0007669"/>
    <property type="project" value="UniProtKB-EC"/>
</dbReference>
<dbReference type="EC" id="4.2.3.27" evidence="4"/>